<keyword evidence="2" id="KW-0677">Repeat</keyword>
<evidence type="ECO:0000256" key="7">
    <source>
        <dbReference type="SAM" id="Phobius"/>
    </source>
</evidence>
<dbReference type="InterPro" id="IPR013320">
    <property type="entry name" value="ConA-like_dom_sf"/>
</dbReference>
<dbReference type="GO" id="GO:0009653">
    <property type="term" value="P:anatomical structure morphogenesis"/>
    <property type="evidence" value="ECO:0007669"/>
    <property type="project" value="TreeGrafter"/>
</dbReference>
<dbReference type="InterPro" id="IPR051561">
    <property type="entry name" value="FRAS1_ECM"/>
</dbReference>
<evidence type="ECO:0000313" key="9">
    <source>
        <dbReference type="EMBL" id="OQV11780.1"/>
    </source>
</evidence>
<dbReference type="Pfam" id="PF16184">
    <property type="entry name" value="Cadherin_3"/>
    <property type="match status" value="9"/>
</dbReference>
<comment type="caution">
    <text evidence="9">The sequence shown here is derived from an EMBL/GenBank/DDBJ whole genome shotgun (WGS) entry which is preliminary data.</text>
</comment>
<evidence type="ECO:0000256" key="4">
    <source>
        <dbReference type="PROSITE-ProRule" id="PRU00122"/>
    </source>
</evidence>
<evidence type="ECO:0000256" key="3">
    <source>
        <dbReference type="ARBA" id="ARBA00023180"/>
    </source>
</evidence>
<evidence type="ECO:0000256" key="2">
    <source>
        <dbReference type="ARBA" id="ARBA00022737"/>
    </source>
</evidence>
<feature type="transmembrane region" description="Helical" evidence="7">
    <location>
        <begin position="2140"/>
        <end position="2162"/>
    </location>
</feature>
<dbReference type="Proteomes" id="UP000192578">
    <property type="component" value="Unassembled WGS sequence"/>
</dbReference>
<dbReference type="SMART" id="SM00282">
    <property type="entry name" value="LamG"/>
    <property type="match status" value="2"/>
</dbReference>
<feature type="domain" description="Laminin G" evidence="8">
    <location>
        <begin position="200"/>
        <end position="374"/>
    </location>
</feature>
<dbReference type="PANTHER" id="PTHR45739">
    <property type="entry name" value="MATRIX PROTEIN, PUTATIVE-RELATED"/>
    <property type="match status" value="1"/>
</dbReference>
<comment type="caution">
    <text evidence="4">Lacks conserved residue(s) required for the propagation of feature annotation.</text>
</comment>
<feature type="repeat" description="CSPG" evidence="5">
    <location>
        <begin position="1228"/>
        <end position="1318"/>
    </location>
</feature>
<dbReference type="PROSITE" id="PS51854">
    <property type="entry name" value="CSPG"/>
    <property type="match status" value="6"/>
</dbReference>
<accession>A0A1W0W9D5</accession>
<dbReference type="InterPro" id="IPR001791">
    <property type="entry name" value="Laminin_G"/>
</dbReference>
<feature type="repeat" description="CSPG" evidence="5">
    <location>
        <begin position="913"/>
        <end position="1001"/>
    </location>
</feature>
<dbReference type="PANTHER" id="PTHR45739:SF12">
    <property type="entry name" value="CHONDROITIN SULFATE PROTEOGLYCAN 4-LIKE ISOFORM X2"/>
    <property type="match status" value="1"/>
</dbReference>
<dbReference type="OrthoDB" id="9026019at2759"/>
<feature type="region of interest" description="Disordered" evidence="6">
    <location>
        <begin position="2172"/>
        <end position="2202"/>
    </location>
</feature>
<dbReference type="InterPro" id="IPR039005">
    <property type="entry name" value="CSPG_rpt"/>
</dbReference>
<evidence type="ECO:0000313" key="10">
    <source>
        <dbReference type="Proteomes" id="UP000192578"/>
    </source>
</evidence>
<feature type="domain" description="Laminin G" evidence="8">
    <location>
        <begin position="6"/>
        <end position="190"/>
    </location>
</feature>
<dbReference type="Gene3D" id="2.60.120.200">
    <property type="match status" value="2"/>
</dbReference>
<proteinExistence type="predicted"/>
<sequence>MAFVRNSSFYGDSYLWLALQDASSATELTINFRTHQRDAIVLLAAGETDYCLVELRNGRLRVRVNLGSGESVLQSPRGLRLDDNVWHTVQLSRRNAQATLTVDRQYVSHLIIPGVFYQLNIIYGVYLGGLGNFRDLFLGNFQQFRGCLKNVKFNTIEANRVRNWDILRTAYLNQTTNPEDAALQHIRWECDDEFSAKNHDPISFVQPENFLTFPTLQIRQNGTIELEIKTVATDGLVLYNGGSPTQPDFLALDIFQGRIRLQVEKGNGPLLLQSERLINDGEWHNISCQVTTAHAQLTVDGQLVALSPRSSMKRYLDLDGSLYVGGVESTRKTRLRQQGLHDRSYLGCIKDIRINEVDMGFEKILVSNGIEPGCVWDYPCSKTPCIPSAACHQVGLDSFRCECPEAKCERDREDMIDWTQVLRVNNFTVKEGGQLVVSQENIRVLWNYQGESIRDSQIVFQINRPPRHGKLEVNLVPRNSDNSFTYLDILSDRVLYIHDGSERPVDQLDLTMLIPTTMGNLSRHFVMIVNVNPENDAPKIVFPNGPQIEIVPGTARTLTADIMRAVDPDSSSSILNFTLLAPLKVSQLRWTAVAGETPPQTFSHNGAAIPSAQQQQSPSLLKQFTQADIDGGLVEIYFNGSLTDQDQAIFSVSDGISSGKEKGTISIIPLKLNIHAVANKSINVPINSSSLITQNNLSFATNAIHQNLTIGYTVIHQPSFGRLEQLYNNTHWTATDTFTQDDINTLAVRYVHLRQQPSRDAFRIRLSILPSPSNGMASKYDQVHTVHIRFLRNNLKTTHLEPLIFHTPHVIISSVSLLHEQEPIPIGPEQVIYSLVRPPKYGLMQRGGARIALDELFSQADVNAGLVVYSLDNTQNPNVPHRDFAVMDVFFGSEKKARLRGRRLVLKYEPVRSPWVLRDSALKVKEGGNVALSSEALSIQHGGVNQSCVFTLASYPEFGILQTRDRRNISEFSTRELNEQLVFYTHDNSESETDAMDVIVACPGRQPKLMFPLLVNVTLTNNHPPAPIHLGPIFLVQNASRLLTDNDVQLTDADVDSQSESLTFAHRGLANADLFHISDRTLPINQCIQSDITQGHVIIRHRGPLQAESNVFISDGDLFTTEKLNIQAEPLLLNVKDEVVAPLIPGGPSLEFTLQDLNLNTNADLKWNPLTMTIQKGPKFGTASVRNQTVIYRRKDEAGEPALETFVIQFSLNNFTTHTVMSLVPYKPIKTDKLEPILVRENSAAVITTSNLNSLHPVWEAARLSYTIIIPPTLGSISVGPAASADGFTQEDVNQGKVKYVHRVAGKLFKDQVTVRVEAPFSSENLTVTVMILIVPEVLRLNVAKPLKVNEGGAAKLKLGSLIKGIPNAEVLPVKLQLKDKPGHGKVFVDKEGSLVYTHDGSESLHDVFTVFVNLDKLSISTTEEIHLDIVPINDHAPQVITKNPLDVWVGTSAVLTGDNLEVLDEDSDYDFSSVVYHVNTTDADITLDHQPSLSFSALQLANGHVRYSPKHNNVSGLAVFVSDGKLVSEMAVLPVRVLDLRLSVARNETIEVGRNSSLVITADELDVMGKRFSLKDEQEVGGVIFKGADLVFDIIQEPKFGFMGLFSDAEGLGSLVRTKTFTQKHLQDGRLGYMQSIPITDAQSTDSFRFDVTLKRPQERRLSNLTYFINIKSFDSSFRSHPLLVPFGRSVLVKRAHLDATPFVAKGEWKKIRYTISTAPKLGSFFLDSIQLKAGGTFSQTDINKQRLSYQHLGKESQTPYDDVVFKLLVPDKKPLVVTLNVTIVESDTHLKVTSQDADVVSGENLTMSQSVLKSTLDNKPSKTVRYRVFKDIVGGEFRLRESPTKDFTQRDVLDGVVMFAHDGSDNLRTIPVQLEILPAEGSVMAEVVQFNIHVIQFFFRLDHHSNITLAQGNFTAPLNASYISVASNADKNRIIYQVTREPQYGRLRHINISRPGSLKVFTQADIDKRQIVYEQTLLEGSEDYFTLDITLKNREDYGPIRNKTIHISVQPLSKMEQVIIPVGQAIPLSVAVLDASALKLRAKNEPTFQVIRAPVLGSLVWAGEKGDPVTSFTHTDIVEKKVIYKSPAEISGPDMVTYDSFDFLLTAGSKVQVAKGTLMIKLRSLHQHPTKIVTNDHVLIALVICGIIFAAVVTFIIMCLRMKRNEKRRKRSVSQHAHLSPLFQPKGRTGDSPDEGVLANSTVPSCKVIPMKRSGKNFRSPETEMHHLDAYREDLYGSANGNGYVSRSETTPVLRKDQYWV</sequence>
<evidence type="ECO:0000259" key="8">
    <source>
        <dbReference type="PROSITE" id="PS50025"/>
    </source>
</evidence>
<feature type="repeat" description="CSPG" evidence="5">
    <location>
        <begin position="418"/>
        <end position="513"/>
    </location>
</feature>
<dbReference type="SUPFAM" id="SSF49899">
    <property type="entry name" value="Concanavalin A-like lectins/glucanases"/>
    <property type="match status" value="2"/>
</dbReference>
<keyword evidence="10" id="KW-1185">Reference proteome</keyword>
<feature type="repeat" description="CSPG" evidence="5">
    <location>
        <begin position="2011"/>
        <end position="2108"/>
    </location>
</feature>
<dbReference type="EMBL" id="MTYJ01000161">
    <property type="protein sequence ID" value="OQV11780.1"/>
    <property type="molecule type" value="Genomic_DNA"/>
</dbReference>
<keyword evidence="7" id="KW-0472">Membrane</keyword>
<evidence type="ECO:0000256" key="6">
    <source>
        <dbReference type="SAM" id="MobiDB-lite"/>
    </source>
</evidence>
<keyword evidence="1" id="KW-0732">Signal</keyword>
<feature type="repeat" description="CSPG" evidence="5">
    <location>
        <begin position="673"/>
        <end position="767"/>
    </location>
</feature>
<dbReference type="PROSITE" id="PS50025">
    <property type="entry name" value="LAM_G_DOMAIN"/>
    <property type="match status" value="2"/>
</dbReference>
<evidence type="ECO:0000256" key="5">
    <source>
        <dbReference type="PROSITE-ProRule" id="PRU01201"/>
    </source>
</evidence>
<keyword evidence="7" id="KW-1133">Transmembrane helix</keyword>
<keyword evidence="7" id="KW-0812">Transmembrane</keyword>
<reference evidence="10" key="1">
    <citation type="submission" date="2017-01" db="EMBL/GenBank/DDBJ databases">
        <title>Comparative genomics of anhydrobiosis in the tardigrade Hypsibius dujardini.</title>
        <authorList>
            <person name="Yoshida Y."/>
            <person name="Koutsovoulos G."/>
            <person name="Laetsch D."/>
            <person name="Stevens L."/>
            <person name="Kumar S."/>
            <person name="Horikawa D."/>
            <person name="Ishino K."/>
            <person name="Komine S."/>
            <person name="Tomita M."/>
            <person name="Blaxter M."/>
            <person name="Arakawa K."/>
        </authorList>
    </citation>
    <scope>NUCLEOTIDE SEQUENCE [LARGE SCALE GENOMIC DNA]</scope>
    <source>
        <strain evidence="10">Z151</strain>
    </source>
</reference>
<evidence type="ECO:0000256" key="1">
    <source>
        <dbReference type="ARBA" id="ARBA00022729"/>
    </source>
</evidence>
<gene>
    <name evidence="9" type="ORF">BV898_13905</name>
</gene>
<name>A0A1W0W9D5_HYPEX</name>
<organism evidence="9 10">
    <name type="scientific">Hypsibius exemplaris</name>
    <name type="common">Freshwater tardigrade</name>
    <dbReference type="NCBI Taxonomy" id="2072580"/>
    <lineage>
        <taxon>Eukaryota</taxon>
        <taxon>Metazoa</taxon>
        <taxon>Ecdysozoa</taxon>
        <taxon>Tardigrada</taxon>
        <taxon>Eutardigrada</taxon>
        <taxon>Parachela</taxon>
        <taxon>Hypsibioidea</taxon>
        <taxon>Hypsibiidae</taxon>
        <taxon>Hypsibius</taxon>
    </lineage>
</organism>
<feature type="repeat" description="CSPG" evidence="5">
    <location>
        <begin position="1900"/>
        <end position="1992"/>
    </location>
</feature>
<keyword evidence="3" id="KW-0325">Glycoprotein</keyword>
<protein>
    <submittedName>
        <fullName evidence="9">Chondroitin sulfate proteoglycan 4</fullName>
    </submittedName>
</protein>
<dbReference type="CDD" id="cd00110">
    <property type="entry name" value="LamG"/>
    <property type="match status" value="2"/>
</dbReference>
<dbReference type="Pfam" id="PF02210">
    <property type="entry name" value="Laminin_G_2"/>
    <property type="match status" value="2"/>
</dbReference>